<keyword evidence="2 8" id="KW-0597">Phosphoprotein</keyword>
<dbReference type="PANTHER" id="PTHR45138:SF9">
    <property type="entry name" value="DIGUANYLATE CYCLASE DGCM-RELATED"/>
    <property type="match status" value="1"/>
</dbReference>
<evidence type="ECO:0000256" key="4">
    <source>
        <dbReference type="ARBA" id="ARBA00023015"/>
    </source>
</evidence>
<dbReference type="NCBIfam" id="TIGR00229">
    <property type="entry name" value="sensory_box"/>
    <property type="match status" value="1"/>
</dbReference>
<dbReference type="PROSITE" id="PS50887">
    <property type="entry name" value="GGDEF"/>
    <property type="match status" value="1"/>
</dbReference>
<evidence type="ECO:0000313" key="14">
    <source>
        <dbReference type="Proteomes" id="UP000288096"/>
    </source>
</evidence>
<keyword evidence="3" id="KW-0902">Two-component regulatory system</keyword>
<dbReference type="GO" id="GO:1902201">
    <property type="term" value="P:negative regulation of bacterial-type flagellum-dependent cell motility"/>
    <property type="evidence" value="ECO:0007669"/>
    <property type="project" value="TreeGrafter"/>
</dbReference>
<dbReference type="InterPro" id="IPR000014">
    <property type="entry name" value="PAS"/>
</dbReference>
<organism evidence="13 14">
    <name type="scientific">Desulfonema ishimotonii</name>
    <dbReference type="NCBI Taxonomy" id="45657"/>
    <lineage>
        <taxon>Bacteria</taxon>
        <taxon>Pseudomonadati</taxon>
        <taxon>Thermodesulfobacteriota</taxon>
        <taxon>Desulfobacteria</taxon>
        <taxon>Desulfobacterales</taxon>
        <taxon>Desulfococcaceae</taxon>
        <taxon>Desulfonema</taxon>
    </lineage>
</organism>
<dbReference type="EMBL" id="BEXT01000001">
    <property type="protein sequence ID" value="GBC60225.1"/>
    <property type="molecule type" value="Genomic_DNA"/>
</dbReference>
<accession>A0A401FTD6</accession>
<dbReference type="InterPro" id="IPR035965">
    <property type="entry name" value="PAS-like_dom_sf"/>
</dbReference>
<name>A0A401FTD6_9BACT</name>
<dbReference type="Gene3D" id="3.30.70.270">
    <property type="match status" value="1"/>
</dbReference>
<sequence length="457" mass="51619">MSDEQTPRYKILIVDDVPKNIQIVANILQNQGYSMAFAQSGDAALELTRTNPFDLILLDIMMPDMDGFEVCKRLRENPSTRHVPILFLTAKTDTESVVRGFETGGMDYVIKPVKEAELLARVRTHLELYRSRRKLQGINARLSREITERRQAERRYRSFYENAVQGMFQSTFSGQITTLNPAYAHILGYGSPEEVIALENVGEVFYENPADRVKMIEALRVKGMLTNYELKILKKDGSPAWIMVNARLVKYDPDGDPMIEGIVIEHTAQKLAEEKLRLSREKFRHQATHDNLTGLYNTRYLYHALDRLIRCSAEEGSRFSLIFTDVDNFKRVVDTYGHLKGSRTLQEMAKTVQDCIEEPAYGVAYGGDEFVVVLPGLDKAGAIRKAEEIRNRIRETPYLTGQGHEVYIRASFGVATYPEDASDVNGLLALADQAMFNVKGEGKDAVRASGEQLTVSS</sequence>
<dbReference type="InterPro" id="IPR000700">
    <property type="entry name" value="PAS-assoc_C"/>
</dbReference>
<evidence type="ECO:0000259" key="10">
    <source>
        <dbReference type="PROSITE" id="PS50112"/>
    </source>
</evidence>
<dbReference type="RefSeq" id="WP_124327668.1">
    <property type="nucleotide sequence ID" value="NZ_BEXT01000001.1"/>
</dbReference>
<evidence type="ECO:0000256" key="5">
    <source>
        <dbReference type="ARBA" id="ARBA00023125"/>
    </source>
</evidence>
<evidence type="ECO:0000256" key="7">
    <source>
        <dbReference type="ARBA" id="ARBA00034247"/>
    </source>
</evidence>
<dbReference type="GO" id="GO:0006355">
    <property type="term" value="P:regulation of DNA-templated transcription"/>
    <property type="evidence" value="ECO:0007669"/>
    <property type="project" value="InterPro"/>
</dbReference>
<dbReference type="PANTHER" id="PTHR45138">
    <property type="entry name" value="REGULATORY COMPONENTS OF SENSORY TRANSDUCTION SYSTEM"/>
    <property type="match status" value="1"/>
</dbReference>
<keyword evidence="14" id="KW-1185">Reference proteome</keyword>
<dbReference type="FunFam" id="3.40.50.2300:FF:000001">
    <property type="entry name" value="DNA-binding response regulator PhoB"/>
    <property type="match status" value="1"/>
</dbReference>
<reference evidence="14" key="2">
    <citation type="submission" date="2019-01" db="EMBL/GenBank/DDBJ databases">
        <title>Genome sequence of Desulfonema ishimotonii strain Tokyo 01.</title>
        <authorList>
            <person name="Fukui M."/>
        </authorList>
    </citation>
    <scope>NUCLEOTIDE SEQUENCE [LARGE SCALE GENOMIC DNA]</scope>
    <source>
        <strain evidence="14">Tokyo 01</strain>
    </source>
</reference>
<dbReference type="GO" id="GO:0052621">
    <property type="term" value="F:diguanylate cyclase activity"/>
    <property type="evidence" value="ECO:0007669"/>
    <property type="project" value="UniProtKB-EC"/>
</dbReference>
<feature type="modified residue" description="4-aspartylphosphate" evidence="8">
    <location>
        <position position="59"/>
    </location>
</feature>
<dbReference type="InterPro" id="IPR000160">
    <property type="entry name" value="GGDEF_dom"/>
</dbReference>
<dbReference type="PROSITE" id="PS50110">
    <property type="entry name" value="RESPONSE_REGULATORY"/>
    <property type="match status" value="1"/>
</dbReference>
<dbReference type="CDD" id="cd00130">
    <property type="entry name" value="PAS"/>
    <property type="match status" value="1"/>
</dbReference>
<dbReference type="GO" id="GO:0003677">
    <property type="term" value="F:DNA binding"/>
    <property type="evidence" value="ECO:0007669"/>
    <property type="project" value="UniProtKB-KW"/>
</dbReference>
<feature type="domain" description="GGDEF" evidence="12">
    <location>
        <begin position="317"/>
        <end position="451"/>
    </location>
</feature>
<evidence type="ECO:0000259" key="9">
    <source>
        <dbReference type="PROSITE" id="PS50110"/>
    </source>
</evidence>
<feature type="domain" description="Response regulatory" evidence="9">
    <location>
        <begin position="10"/>
        <end position="126"/>
    </location>
</feature>
<dbReference type="AlphaFoldDB" id="A0A401FTD6"/>
<dbReference type="SMART" id="SM00091">
    <property type="entry name" value="PAS"/>
    <property type="match status" value="1"/>
</dbReference>
<dbReference type="CDD" id="cd19920">
    <property type="entry name" value="REC_PA4781-like"/>
    <property type="match status" value="1"/>
</dbReference>
<dbReference type="SUPFAM" id="SSF55785">
    <property type="entry name" value="PYP-like sensor domain (PAS domain)"/>
    <property type="match status" value="1"/>
</dbReference>
<evidence type="ECO:0000256" key="3">
    <source>
        <dbReference type="ARBA" id="ARBA00023012"/>
    </source>
</evidence>
<gene>
    <name evidence="13" type="ORF">DENIS_1176</name>
</gene>
<dbReference type="InterPro" id="IPR029787">
    <property type="entry name" value="Nucleotide_cyclase"/>
</dbReference>
<dbReference type="Pfam" id="PF00990">
    <property type="entry name" value="GGDEF"/>
    <property type="match status" value="1"/>
</dbReference>
<dbReference type="Gene3D" id="3.30.450.20">
    <property type="entry name" value="PAS domain"/>
    <property type="match status" value="1"/>
</dbReference>
<proteinExistence type="predicted"/>
<evidence type="ECO:0000259" key="12">
    <source>
        <dbReference type="PROSITE" id="PS50887"/>
    </source>
</evidence>
<evidence type="ECO:0000259" key="11">
    <source>
        <dbReference type="PROSITE" id="PS50113"/>
    </source>
</evidence>
<dbReference type="InterPro" id="IPR011006">
    <property type="entry name" value="CheY-like_superfamily"/>
</dbReference>
<dbReference type="SMART" id="SM00448">
    <property type="entry name" value="REC"/>
    <property type="match status" value="1"/>
</dbReference>
<dbReference type="OrthoDB" id="9778432at2"/>
<dbReference type="GO" id="GO:0000160">
    <property type="term" value="P:phosphorelay signal transduction system"/>
    <property type="evidence" value="ECO:0007669"/>
    <property type="project" value="UniProtKB-KW"/>
</dbReference>
<protein>
    <recommendedName>
        <fullName evidence="1">diguanylate cyclase</fullName>
        <ecNumber evidence="1">2.7.7.65</ecNumber>
    </recommendedName>
</protein>
<dbReference type="EC" id="2.7.7.65" evidence="1"/>
<dbReference type="Pfam" id="PF00072">
    <property type="entry name" value="Response_reg"/>
    <property type="match status" value="1"/>
</dbReference>
<reference evidence="14" key="1">
    <citation type="submission" date="2017-11" db="EMBL/GenBank/DDBJ databases">
        <authorList>
            <person name="Watanabe M."/>
            <person name="Kojima H."/>
        </authorList>
    </citation>
    <scope>NUCLEOTIDE SEQUENCE [LARGE SCALE GENOMIC DNA]</scope>
    <source>
        <strain evidence="14">Tokyo 01</strain>
    </source>
</reference>
<dbReference type="InterPro" id="IPR043128">
    <property type="entry name" value="Rev_trsase/Diguanyl_cyclase"/>
</dbReference>
<dbReference type="SUPFAM" id="SSF52172">
    <property type="entry name" value="CheY-like"/>
    <property type="match status" value="1"/>
</dbReference>
<keyword evidence="5" id="KW-0238">DNA-binding</keyword>
<dbReference type="Gene3D" id="3.40.50.2300">
    <property type="match status" value="1"/>
</dbReference>
<dbReference type="NCBIfam" id="TIGR00254">
    <property type="entry name" value="GGDEF"/>
    <property type="match status" value="1"/>
</dbReference>
<dbReference type="PROSITE" id="PS50112">
    <property type="entry name" value="PAS"/>
    <property type="match status" value="1"/>
</dbReference>
<dbReference type="GO" id="GO:0005886">
    <property type="term" value="C:plasma membrane"/>
    <property type="evidence" value="ECO:0007669"/>
    <property type="project" value="TreeGrafter"/>
</dbReference>
<comment type="caution">
    <text evidence="13">The sequence shown here is derived from an EMBL/GenBank/DDBJ whole genome shotgun (WGS) entry which is preliminary data.</text>
</comment>
<evidence type="ECO:0000256" key="2">
    <source>
        <dbReference type="ARBA" id="ARBA00022553"/>
    </source>
</evidence>
<feature type="domain" description="PAS" evidence="10">
    <location>
        <begin position="152"/>
        <end position="193"/>
    </location>
</feature>
<dbReference type="CDD" id="cd01949">
    <property type="entry name" value="GGDEF"/>
    <property type="match status" value="1"/>
</dbReference>
<feature type="domain" description="PAC" evidence="11">
    <location>
        <begin position="226"/>
        <end position="278"/>
    </location>
</feature>
<evidence type="ECO:0000256" key="8">
    <source>
        <dbReference type="PROSITE-ProRule" id="PRU00169"/>
    </source>
</evidence>
<keyword evidence="4" id="KW-0805">Transcription regulation</keyword>
<dbReference type="InterPro" id="IPR013767">
    <property type="entry name" value="PAS_fold"/>
</dbReference>
<dbReference type="InterPro" id="IPR050469">
    <property type="entry name" value="Diguanylate_Cyclase"/>
</dbReference>
<dbReference type="PROSITE" id="PS50113">
    <property type="entry name" value="PAC"/>
    <property type="match status" value="1"/>
</dbReference>
<dbReference type="SUPFAM" id="SSF55073">
    <property type="entry name" value="Nucleotide cyclase"/>
    <property type="match status" value="1"/>
</dbReference>
<dbReference type="Pfam" id="PF00989">
    <property type="entry name" value="PAS"/>
    <property type="match status" value="1"/>
</dbReference>
<evidence type="ECO:0000256" key="6">
    <source>
        <dbReference type="ARBA" id="ARBA00023163"/>
    </source>
</evidence>
<dbReference type="Proteomes" id="UP000288096">
    <property type="component" value="Unassembled WGS sequence"/>
</dbReference>
<evidence type="ECO:0000313" key="13">
    <source>
        <dbReference type="EMBL" id="GBC60225.1"/>
    </source>
</evidence>
<dbReference type="SMART" id="SM00267">
    <property type="entry name" value="GGDEF"/>
    <property type="match status" value="1"/>
</dbReference>
<dbReference type="GO" id="GO:0043709">
    <property type="term" value="P:cell adhesion involved in single-species biofilm formation"/>
    <property type="evidence" value="ECO:0007669"/>
    <property type="project" value="TreeGrafter"/>
</dbReference>
<keyword evidence="6" id="KW-0804">Transcription</keyword>
<dbReference type="InterPro" id="IPR001789">
    <property type="entry name" value="Sig_transdc_resp-reg_receiver"/>
</dbReference>
<comment type="catalytic activity">
    <reaction evidence="7">
        <text>2 GTP = 3',3'-c-di-GMP + 2 diphosphate</text>
        <dbReference type="Rhea" id="RHEA:24898"/>
        <dbReference type="ChEBI" id="CHEBI:33019"/>
        <dbReference type="ChEBI" id="CHEBI:37565"/>
        <dbReference type="ChEBI" id="CHEBI:58805"/>
        <dbReference type="EC" id="2.7.7.65"/>
    </reaction>
</comment>
<evidence type="ECO:0000256" key="1">
    <source>
        <dbReference type="ARBA" id="ARBA00012528"/>
    </source>
</evidence>